<dbReference type="GO" id="GO:0005886">
    <property type="term" value="C:plasma membrane"/>
    <property type="evidence" value="ECO:0007669"/>
    <property type="project" value="UniProtKB-SubCell"/>
</dbReference>
<keyword evidence="8" id="KW-0472">Membrane</keyword>
<dbReference type="Gene3D" id="3.40.50.300">
    <property type="entry name" value="P-loop containing nucleotide triphosphate hydrolases"/>
    <property type="match status" value="1"/>
</dbReference>
<reference evidence="10 11" key="1">
    <citation type="submission" date="2016-04" db="EMBL/GenBank/DDBJ databases">
        <title>Chloroflexus islandicus sp. nov., a thermophilic filamentous anoxygenic phototrophic bacterium from geyser Strokkur (Iceland).</title>
        <authorList>
            <person name="Gaisin V.A."/>
            <person name="Kalashnikov A.M."/>
            <person name="Sukhacheva M.V."/>
            <person name="Grouzdev D.S."/>
            <person name="Ivanov T.M."/>
            <person name="Kuznetsov B."/>
            <person name="Gorlenko V.M."/>
        </authorList>
    </citation>
    <scope>NUCLEOTIDE SEQUENCE [LARGE SCALE GENOMIC DNA]</scope>
    <source>
        <strain evidence="11">isl-2</strain>
    </source>
</reference>
<accession>A0A178LT25</accession>
<dbReference type="SUPFAM" id="SSF52540">
    <property type="entry name" value="P-loop containing nucleoside triphosphate hydrolases"/>
    <property type="match status" value="1"/>
</dbReference>
<dbReference type="FunFam" id="3.40.50.300:FF:000589">
    <property type="entry name" value="ABC transporter, ATP-binding subunit"/>
    <property type="match status" value="1"/>
</dbReference>
<evidence type="ECO:0000256" key="1">
    <source>
        <dbReference type="ARBA" id="ARBA00004236"/>
    </source>
</evidence>
<evidence type="ECO:0000256" key="6">
    <source>
        <dbReference type="ARBA" id="ARBA00022840"/>
    </source>
</evidence>
<dbReference type="InterPro" id="IPR003593">
    <property type="entry name" value="AAA+_ATPase"/>
</dbReference>
<evidence type="ECO:0000256" key="4">
    <source>
        <dbReference type="ARBA" id="ARBA00022475"/>
    </source>
</evidence>
<dbReference type="CDD" id="cd03230">
    <property type="entry name" value="ABC_DR_subfamily_A"/>
    <property type="match status" value="1"/>
</dbReference>
<dbReference type="InterPro" id="IPR017871">
    <property type="entry name" value="ABC_transporter-like_CS"/>
</dbReference>
<protein>
    <recommendedName>
        <fullName evidence="9">ABC transporter domain-containing protein</fullName>
    </recommendedName>
</protein>
<dbReference type="Pfam" id="PF00005">
    <property type="entry name" value="ABC_tran"/>
    <property type="match status" value="1"/>
</dbReference>
<dbReference type="InterPro" id="IPR003439">
    <property type="entry name" value="ABC_transporter-like_ATP-bd"/>
</dbReference>
<feature type="domain" description="ABC transporter" evidence="9">
    <location>
        <begin position="6"/>
        <end position="234"/>
    </location>
</feature>
<keyword evidence="4" id="KW-1003">Cell membrane</keyword>
<dbReference type="GO" id="GO:0005524">
    <property type="term" value="F:ATP binding"/>
    <property type="evidence" value="ECO:0007669"/>
    <property type="project" value="UniProtKB-KW"/>
</dbReference>
<evidence type="ECO:0000256" key="8">
    <source>
        <dbReference type="ARBA" id="ARBA00023136"/>
    </source>
</evidence>
<keyword evidence="3" id="KW-0813">Transport</keyword>
<dbReference type="PANTHER" id="PTHR42711:SF5">
    <property type="entry name" value="ABC TRANSPORTER ATP-BINDING PROTEIN NATA"/>
    <property type="match status" value="1"/>
</dbReference>
<keyword evidence="11" id="KW-1185">Reference proteome</keyword>
<keyword evidence="5" id="KW-0547">Nucleotide-binding</keyword>
<organism evidence="10 11">
    <name type="scientific">Chloroflexus islandicus</name>
    <dbReference type="NCBI Taxonomy" id="1707952"/>
    <lineage>
        <taxon>Bacteria</taxon>
        <taxon>Bacillati</taxon>
        <taxon>Chloroflexota</taxon>
        <taxon>Chloroflexia</taxon>
        <taxon>Chloroflexales</taxon>
        <taxon>Chloroflexineae</taxon>
        <taxon>Chloroflexaceae</taxon>
        <taxon>Chloroflexus</taxon>
    </lineage>
</organism>
<keyword evidence="7" id="KW-1278">Translocase</keyword>
<dbReference type="RefSeq" id="WP_066791709.1">
    <property type="nucleotide sequence ID" value="NZ_LWQS01000125.1"/>
</dbReference>
<name>A0A178LT25_9CHLR</name>
<sequence>MSEHAIEVHQITKRYGAIQALNDVSFSVRRGEIFALLGPNGAGKTTTLSIIEGIRRADSGSVQVLGMDMATHARQIKRRIGVQLQTTSLLPDLPVIEQVWLFGRLYGIAMNHTHALALLDLFGLREQAHRLPEHLSGGQRQRLALAIALVNDPEILFLDEPTSGLDPQSRRTLWDTIRRLRDEGRTIVLTTHYMEEAAMLAHRVGIIDAGKLLALGTPGELIRQLNRPTAITLPDIFPVEALATLPAIVAINREGGRAVLYTQDEPRSYQALMQLAHERGLLLNDVRIQPPTLEDVFLHLTGHTLTNEVMPTAALS</sequence>
<dbReference type="GO" id="GO:0016887">
    <property type="term" value="F:ATP hydrolysis activity"/>
    <property type="evidence" value="ECO:0007669"/>
    <property type="project" value="InterPro"/>
</dbReference>
<comment type="similarity">
    <text evidence="2">Belongs to the ABC transporter superfamily.</text>
</comment>
<dbReference type="EMBL" id="LWQS01000125">
    <property type="protein sequence ID" value="OAN36351.1"/>
    <property type="molecule type" value="Genomic_DNA"/>
</dbReference>
<dbReference type="PANTHER" id="PTHR42711">
    <property type="entry name" value="ABC TRANSPORTER ATP-BINDING PROTEIN"/>
    <property type="match status" value="1"/>
</dbReference>
<comment type="subcellular location">
    <subcellularLocation>
        <location evidence="1">Cell membrane</location>
    </subcellularLocation>
</comment>
<evidence type="ECO:0000256" key="2">
    <source>
        <dbReference type="ARBA" id="ARBA00005417"/>
    </source>
</evidence>
<dbReference type="InterPro" id="IPR050763">
    <property type="entry name" value="ABC_transporter_ATP-binding"/>
</dbReference>
<keyword evidence="6" id="KW-0067">ATP-binding</keyword>
<evidence type="ECO:0000256" key="3">
    <source>
        <dbReference type="ARBA" id="ARBA00022448"/>
    </source>
</evidence>
<evidence type="ECO:0000259" key="9">
    <source>
        <dbReference type="PROSITE" id="PS50893"/>
    </source>
</evidence>
<dbReference type="Proteomes" id="UP000078287">
    <property type="component" value="Unassembled WGS sequence"/>
</dbReference>
<evidence type="ECO:0000313" key="10">
    <source>
        <dbReference type="EMBL" id="OAN36351.1"/>
    </source>
</evidence>
<evidence type="ECO:0000256" key="5">
    <source>
        <dbReference type="ARBA" id="ARBA00022741"/>
    </source>
</evidence>
<gene>
    <name evidence="10" type="ORF">A6A03_06270</name>
</gene>
<dbReference type="PROSITE" id="PS50893">
    <property type="entry name" value="ABC_TRANSPORTER_2"/>
    <property type="match status" value="1"/>
</dbReference>
<dbReference type="SMART" id="SM00382">
    <property type="entry name" value="AAA"/>
    <property type="match status" value="1"/>
</dbReference>
<dbReference type="PROSITE" id="PS00211">
    <property type="entry name" value="ABC_TRANSPORTER_1"/>
    <property type="match status" value="1"/>
</dbReference>
<dbReference type="AlphaFoldDB" id="A0A178LT25"/>
<evidence type="ECO:0000256" key="7">
    <source>
        <dbReference type="ARBA" id="ARBA00022967"/>
    </source>
</evidence>
<dbReference type="OrthoDB" id="9767778at2"/>
<proteinExistence type="inferred from homology"/>
<dbReference type="InterPro" id="IPR027417">
    <property type="entry name" value="P-loop_NTPase"/>
</dbReference>
<evidence type="ECO:0000313" key="11">
    <source>
        <dbReference type="Proteomes" id="UP000078287"/>
    </source>
</evidence>
<dbReference type="STRING" id="1707952.A6A03_06270"/>
<comment type="caution">
    <text evidence="10">The sequence shown here is derived from an EMBL/GenBank/DDBJ whole genome shotgun (WGS) entry which is preliminary data.</text>
</comment>